<dbReference type="PANTHER" id="PTHR30313">
    <property type="entry name" value="DNA PRIMASE"/>
    <property type="match status" value="1"/>
</dbReference>
<sequence length="305" mass="33824">MAKISPVSIKYMIHANFRVEGALEKPDVIGAIFGQTEGLLGSDLEMRDLQKEGKIGRIEVELERKDKITTGIIKIPTALDQSETTLIAAAVETIEKIGPCDAQIEVERIEDVRGSKREYIVERAKKLMVEIKGRTDSREISKTIKDYARTASVQEYGSEKLPYGNISGQEVIVVEGRADVLNLMRAGVNNVIAMNGTKLPDSIKELSKKKDITLFADGDRGGKLIVQNVIDNASVKYVAFAPDGKEVEELTGKEIYMYLRKKMPAEEFLSGNKYPEKSFRKEEKPGLDKGKIQELSEKNKGSGKA</sequence>
<organism evidence="3">
    <name type="scientific">marine sediment metagenome</name>
    <dbReference type="NCBI Taxonomy" id="412755"/>
    <lineage>
        <taxon>unclassified sequences</taxon>
        <taxon>metagenomes</taxon>
        <taxon>ecological metagenomes</taxon>
    </lineage>
</organism>
<protein>
    <recommendedName>
        <fullName evidence="2">Toprim domain-containing protein</fullName>
    </recommendedName>
</protein>
<evidence type="ECO:0000256" key="1">
    <source>
        <dbReference type="SAM" id="MobiDB-lite"/>
    </source>
</evidence>
<feature type="compositionally biased region" description="Basic and acidic residues" evidence="1">
    <location>
        <begin position="274"/>
        <end position="305"/>
    </location>
</feature>
<dbReference type="GO" id="GO:0005737">
    <property type="term" value="C:cytoplasm"/>
    <property type="evidence" value="ECO:0007669"/>
    <property type="project" value="TreeGrafter"/>
</dbReference>
<accession>A0A0F8X7M3</accession>
<name>A0A0F8X7M3_9ZZZZ</name>
<dbReference type="InterPro" id="IPR006171">
    <property type="entry name" value="TOPRIM_dom"/>
</dbReference>
<feature type="domain" description="Toprim" evidence="2">
    <location>
        <begin position="169"/>
        <end position="255"/>
    </location>
</feature>
<dbReference type="NCBIfam" id="NF003108">
    <property type="entry name" value="PRK04031.1-1"/>
    <property type="match status" value="1"/>
</dbReference>
<evidence type="ECO:0000259" key="2">
    <source>
        <dbReference type="PROSITE" id="PS50880"/>
    </source>
</evidence>
<dbReference type="SMART" id="SM00493">
    <property type="entry name" value="TOPRIM"/>
    <property type="match status" value="1"/>
</dbReference>
<gene>
    <name evidence="3" type="ORF">LCGC14_3059590</name>
</gene>
<dbReference type="SUPFAM" id="SSF56731">
    <property type="entry name" value="DNA primase core"/>
    <property type="match status" value="1"/>
</dbReference>
<feature type="region of interest" description="Disordered" evidence="1">
    <location>
        <begin position="272"/>
        <end position="305"/>
    </location>
</feature>
<proteinExistence type="predicted"/>
<dbReference type="PROSITE" id="PS50880">
    <property type="entry name" value="TOPRIM"/>
    <property type="match status" value="1"/>
</dbReference>
<reference evidence="3" key="1">
    <citation type="journal article" date="2015" name="Nature">
        <title>Complex archaea that bridge the gap between prokaryotes and eukaryotes.</title>
        <authorList>
            <person name="Spang A."/>
            <person name="Saw J.H."/>
            <person name="Jorgensen S.L."/>
            <person name="Zaremba-Niedzwiedzka K."/>
            <person name="Martijn J."/>
            <person name="Lind A.E."/>
            <person name="van Eijk R."/>
            <person name="Schleper C."/>
            <person name="Guy L."/>
            <person name="Ettema T.J."/>
        </authorList>
    </citation>
    <scope>NUCLEOTIDE SEQUENCE</scope>
</reference>
<dbReference type="EMBL" id="LAZR01064745">
    <property type="protein sequence ID" value="KKK56930.1"/>
    <property type="molecule type" value="Genomic_DNA"/>
</dbReference>
<dbReference type="Gene3D" id="3.40.1360.10">
    <property type="match status" value="1"/>
</dbReference>
<dbReference type="Pfam" id="PF13662">
    <property type="entry name" value="Toprim_4"/>
    <property type="match status" value="1"/>
</dbReference>
<dbReference type="CDD" id="cd01029">
    <property type="entry name" value="TOPRIM_primases"/>
    <property type="match status" value="1"/>
</dbReference>
<evidence type="ECO:0000313" key="3">
    <source>
        <dbReference type="EMBL" id="KKK56930.1"/>
    </source>
</evidence>
<feature type="non-terminal residue" evidence="3">
    <location>
        <position position="305"/>
    </location>
</feature>
<dbReference type="InterPro" id="IPR050219">
    <property type="entry name" value="DnaG_primase"/>
</dbReference>
<dbReference type="GO" id="GO:0006269">
    <property type="term" value="P:DNA replication, synthesis of primer"/>
    <property type="evidence" value="ECO:0007669"/>
    <property type="project" value="TreeGrafter"/>
</dbReference>
<dbReference type="PANTHER" id="PTHR30313:SF2">
    <property type="entry name" value="DNA PRIMASE"/>
    <property type="match status" value="1"/>
</dbReference>
<dbReference type="InterPro" id="IPR034154">
    <property type="entry name" value="TOPRIM_DnaG/twinkle"/>
</dbReference>
<dbReference type="AlphaFoldDB" id="A0A0F8X7M3"/>
<comment type="caution">
    <text evidence="3">The sequence shown here is derived from an EMBL/GenBank/DDBJ whole genome shotgun (WGS) entry which is preliminary data.</text>
</comment>